<accession>A0A6H1Q1K6</accession>
<feature type="transmembrane region" description="Helical" evidence="8">
    <location>
        <begin position="212"/>
        <end position="233"/>
    </location>
</feature>
<dbReference type="GO" id="GO:0005886">
    <property type="term" value="C:plasma membrane"/>
    <property type="evidence" value="ECO:0007669"/>
    <property type="project" value="UniProtKB-SubCell"/>
</dbReference>
<dbReference type="GO" id="GO:0009103">
    <property type="term" value="P:lipopolysaccharide biosynthetic process"/>
    <property type="evidence" value="ECO:0007669"/>
    <property type="project" value="TreeGrafter"/>
</dbReference>
<dbReference type="Proteomes" id="UP000501094">
    <property type="component" value="Chromosome"/>
</dbReference>
<dbReference type="PANTHER" id="PTHR22926">
    <property type="entry name" value="PHOSPHO-N-ACETYLMURAMOYL-PENTAPEPTIDE-TRANSFERASE"/>
    <property type="match status" value="1"/>
</dbReference>
<keyword evidence="5 8" id="KW-1133">Transmembrane helix</keyword>
<dbReference type="CDD" id="cd06853">
    <property type="entry name" value="GT_WecA_like"/>
    <property type="match status" value="1"/>
</dbReference>
<dbReference type="GO" id="GO:0016780">
    <property type="term" value="F:phosphotransferase activity, for other substituted phosphate groups"/>
    <property type="evidence" value="ECO:0007669"/>
    <property type="project" value="InterPro"/>
</dbReference>
<feature type="transmembrane region" description="Helical" evidence="8">
    <location>
        <begin position="80"/>
        <end position="99"/>
    </location>
</feature>
<sequence>MAYEEFEIIKIVLFFIFLNLIFLIFNKNLSKVIDIYDVPDIKRKFHTGKPALVGGIYLILNLILFFFLSLINIFENDELFFFYDQFLFVSILIFLIGMYDDKYELKANLKLIFLCISIITFININSDLIIESVNFYTFNKTINLSSYSNFFTILCVLLFMNAFNMMDGTNLLAGTYSLIFIIYMTIFVNFSPLNITLIVFLFFYLYLNYKNLIFFGDSGSLLLSFLISIIVIHNHKYGRIYVEEIFILMLLPGLDMFRLFVSRIFNKKNPFYGDRNHLHHLLLNKYNNNQAILLYNCFFVINLILINLIEQKMFLIILNIIFYSSIIYYLLNFKKKLNI</sequence>
<keyword evidence="2" id="KW-1003">Cell membrane</keyword>
<feature type="transmembrane region" description="Helical" evidence="8">
    <location>
        <begin position="51"/>
        <end position="74"/>
    </location>
</feature>
<feature type="binding site" evidence="7">
    <location>
        <position position="164"/>
    </location>
    <ligand>
        <name>Mg(2+)</name>
        <dbReference type="ChEBI" id="CHEBI:18420"/>
    </ligand>
</feature>
<feature type="transmembrane region" description="Helical" evidence="8">
    <location>
        <begin position="313"/>
        <end position="331"/>
    </location>
</feature>
<feature type="transmembrane region" description="Helical" evidence="8">
    <location>
        <begin position="150"/>
        <end position="166"/>
    </location>
</feature>
<keyword evidence="7" id="KW-0460">Magnesium</keyword>
<dbReference type="GO" id="GO:0044038">
    <property type="term" value="P:cell wall macromolecule biosynthetic process"/>
    <property type="evidence" value="ECO:0007669"/>
    <property type="project" value="TreeGrafter"/>
</dbReference>
<dbReference type="GO" id="GO:0046872">
    <property type="term" value="F:metal ion binding"/>
    <property type="evidence" value="ECO:0007669"/>
    <property type="project" value="UniProtKB-KW"/>
</dbReference>
<evidence type="ECO:0000313" key="10">
    <source>
        <dbReference type="Proteomes" id="UP000501094"/>
    </source>
</evidence>
<feature type="binding site" evidence="7">
    <location>
        <position position="217"/>
    </location>
    <ligand>
        <name>Mg(2+)</name>
        <dbReference type="ChEBI" id="CHEBI:18420"/>
    </ligand>
</feature>
<evidence type="ECO:0000313" key="9">
    <source>
        <dbReference type="EMBL" id="QIZ20802.1"/>
    </source>
</evidence>
<name>A0A6H1Q1K6_9PROT</name>
<keyword evidence="7" id="KW-0479">Metal-binding</keyword>
<keyword evidence="6 8" id="KW-0472">Membrane</keyword>
<dbReference type="PANTHER" id="PTHR22926:SF3">
    <property type="entry name" value="UNDECAPRENYL-PHOSPHATE ALPHA-N-ACETYLGLUCOSAMINYL 1-PHOSPHATE TRANSFERASE"/>
    <property type="match status" value="1"/>
</dbReference>
<dbReference type="GO" id="GO:0071555">
    <property type="term" value="P:cell wall organization"/>
    <property type="evidence" value="ECO:0007669"/>
    <property type="project" value="TreeGrafter"/>
</dbReference>
<dbReference type="InterPro" id="IPR000715">
    <property type="entry name" value="Glycosyl_transferase_4"/>
</dbReference>
<evidence type="ECO:0000256" key="7">
    <source>
        <dbReference type="PIRSR" id="PIRSR600715-1"/>
    </source>
</evidence>
<comment type="cofactor">
    <cofactor evidence="7">
        <name>Mg(2+)</name>
        <dbReference type="ChEBI" id="CHEBI:18420"/>
    </cofactor>
</comment>
<keyword evidence="10" id="KW-1185">Reference proteome</keyword>
<feature type="transmembrane region" description="Helical" evidence="8">
    <location>
        <begin position="286"/>
        <end position="306"/>
    </location>
</feature>
<feature type="transmembrane region" description="Helical" evidence="8">
    <location>
        <begin position="245"/>
        <end position="266"/>
    </location>
</feature>
<keyword evidence="3 9" id="KW-0808">Transferase</keyword>
<dbReference type="Pfam" id="PF00953">
    <property type="entry name" value="Glycos_transf_4"/>
    <property type="match status" value="1"/>
</dbReference>
<gene>
    <name evidence="9" type="ORF">E5R92_03260</name>
</gene>
<dbReference type="RefSeq" id="WP_168606681.1">
    <property type="nucleotide sequence ID" value="NZ_CP038852.1"/>
</dbReference>
<evidence type="ECO:0000256" key="2">
    <source>
        <dbReference type="ARBA" id="ARBA00022475"/>
    </source>
</evidence>
<dbReference type="KEGG" id="peg:E5R92_03260"/>
<organism evidence="9 10">
    <name type="scientific">Candidatus Pelagibacter giovannonii</name>
    <dbReference type="NCBI Taxonomy" id="2563896"/>
    <lineage>
        <taxon>Bacteria</taxon>
        <taxon>Pseudomonadati</taxon>
        <taxon>Pseudomonadota</taxon>
        <taxon>Alphaproteobacteria</taxon>
        <taxon>Candidatus Pelagibacterales</taxon>
        <taxon>Candidatus Pelagibacteraceae</taxon>
        <taxon>Candidatus Pelagibacter</taxon>
    </lineage>
</organism>
<comment type="subcellular location">
    <subcellularLocation>
        <location evidence="1">Cell membrane</location>
        <topology evidence="1">Multi-pass membrane protein</topology>
    </subcellularLocation>
</comment>
<evidence type="ECO:0000256" key="5">
    <source>
        <dbReference type="ARBA" id="ARBA00022989"/>
    </source>
</evidence>
<feature type="transmembrane region" description="Helical" evidence="8">
    <location>
        <begin position="6"/>
        <end position="25"/>
    </location>
</feature>
<evidence type="ECO:0000256" key="1">
    <source>
        <dbReference type="ARBA" id="ARBA00004651"/>
    </source>
</evidence>
<dbReference type="AlphaFoldDB" id="A0A6H1Q1K6"/>
<protein>
    <submittedName>
        <fullName evidence="9">Undecaprenyl/decaprenyl-phosphate alpha-N-acetylglucosaminyl 1-phosphate transferase</fullName>
    </submittedName>
</protein>
<evidence type="ECO:0000256" key="8">
    <source>
        <dbReference type="SAM" id="Phobius"/>
    </source>
</evidence>
<reference evidence="9 10" key="1">
    <citation type="journal article" date="2020" name="Nat. Microbiol.">
        <title>Lysogenic host-virus interactions in SAR11 marine bacteria.</title>
        <authorList>
            <person name="Morris R.M."/>
            <person name="Cain K.R."/>
            <person name="Hvorecny K.L."/>
            <person name="Kollman J.M."/>
        </authorList>
    </citation>
    <scope>NUCLEOTIDE SEQUENCE [LARGE SCALE GENOMIC DNA]</scope>
    <source>
        <strain evidence="9 10">NP1</strain>
    </source>
</reference>
<evidence type="ECO:0000256" key="4">
    <source>
        <dbReference type="ARBA" id="ARBA00022692"/>
    </source>
</evidence>
<keyword evidence="4 8" id="KW-0812">Transmembrane</keyword>
<feature type="transmembrane region" description="Helical" evidence="8">
    <location>
        <begin position="178"/>
        <end position="206"/>
    </location>
</feature>
<evidence type="ECO:0000256" key="6">
    <source>
        <dbReference type="ARBA" id="ARBA00023136"/>
    </source>
</evidence>
<evidence type="ECO:0000256" key="3">
    <source>
        <dbReference type="ARBA" id="ARBA00022679"/>
    </source>
</evidence>
<feature type="transmembrane region" description="Helical" evidence="8">
    <location>
        <begin position="111"/>
        <end position="130"/>
    </location>
</feature>
<proteinExistence type="predicted"/>
<dbReference type="EMBL" id="CP038852">
    <property type="protein sequence ID" value="QIZ20802.1"/>
    <property type="molecule type" value="Genomic_DNA"/>
</dbReference>